<proteinExistence type="predicted"/>
<dbReference type="AlphaFoldDB" id="A0A2T3QIS5"/>
<protein>
    <submittedName>
        <fullName evidence="1">Uncharacterized protein</fullName>
    </submittedName>
</protein>
<reference evidence="1 2" key="1">
    <citation type="submission" date="2018-06" db="EMBL/GenBank/DDBJ databases">
        <authorList>
            <consortium name="Pathogen Informatics"/>
            <person name="Doyle S."/>
        </authorList>
    </citation>
    <scope>NUCLEOTIDE SEQUENCE [LARGE SCALE GENOMIC DNA]</scope>
    <source>
        <strain evidence="1 2">NCTC11647</strain>
    </source>
</reference>
<dbReference type="RefSeq" id="WP_005306011.1">
    <property type="nucleotide sequence ID" value="NZ_CP018298.1"/>
</dbReference>
<dbReference type="OrthoDB" id="7593840at2"/>
<accession>A0A2T3QIS5</accession>
<dbReference type="EMBL" id="UATL01000005">
    <property type="protein sequence ID" value="SPY44162.1"/>
    <property type="molecule type" value="Genomic_DNA"/>
</dbReference>
<organism evidence="1 2">
    <name type="scientific">Photobacterium damselae</name>
    <dbReference type="NCBI Taxonomy" id="38293"/>
    <lineage>
        <taxon>Bacteria</taxon>
        <taxon>Pseudomonadati</taxon>
        <taxon>Pseudomonadota</taxon>
        <taxon>Gammaproteobacteria</taxon>
        <taxon>Vibrionales</taxon>
        <taxon>Vibrionaceae</taxon>
        <taxon>Photobacterium</taxon>
    </lineage>
</organism>
<sequence length="288" mass="31894">MQRRLIPLLCGLAVSSSAFAQSFSLPIWKEKAEALGYDLPKPIGFNLSYMSLEQGIQVDSIGFSGLHLPNFIRGIDMQAEKGKQTSEVVTLRADMWLFPFLNVYALAGKMTGKSETSVNYAVSVKPLLPGRPDHKIKGRIDNFSLDLDGYLYGGGIVLAGGYENWFGLVDASYTQTQLTVIDGNIDAWVISPRVGYDFHKLGVPLRIWGGAMYQDVEQSLSGQLSELGLPSALNPIVKDGEFHIEQRLTTEWNPIMGAQYQINPNLNLLAEFGFGDRQSAFVSIDFRY</sequence>
<dbReference type="Proteomes" id="UP000251647">
    <property type="component" value="Unassembled WGS sequence"/>
</dbReference>
<evidence type="ECO:0000313" key="2">
    <source>
        <dbReference type="Proteomes" id="UP000251647"/>
    </source>
</evidence>
<evidence type="ECO:0000313" key="1">
    <source>
        <dbReference type="EMBL" id="SPY44162.1"/>
    </source>
</evidence>
<dbReference type="SUPFAM" id="SSF56935">
    <property type="entry name" value="Porins"/>
    <property type="match status" value="1"/>
</dbReference>
<gene>
    <name evidence="1" type="ORF">NCTC11647_03099</name>
</gene>
<name>A0A2T3QIS5_PHODM</name>